<dbReference type="EMBL" id="CAJVRM010000551">
    <property type="protein sequence ID" value="CAG8981959.1"/>
    <property type="molecule type" value="Genomic_DNA"/>
</dbReference>
<dbReference type="SMART" id="SM00248">
    <property type="entry name" value="ANK"/>
    <property type="match status" value="8"/>
</dbReference>
<organism evidence="5 6">
    <name type="scientific">Hymenoscyphus albidus</name>
    <dbReference type="NCBI Taxonomy" id="595503"/>
    <lineage>
        <taxon>Eukaryota</taxon>
        <taxon>Fungi</taxon>
        <taxon>Dikarya</taxon>
        <taxon>Ascomycota</taxon>
        <taxon>Pezizomycotina</taxon>
        <taxon>Leotiomycetes</taxon>
        <taxon>Helotiales</taxon>
        <taxon>Helotiaceae</taxon>
        <taxon>Hymenoscyphus</taxon>
    </lineage>
</organism>
<proteinExistence type="predicted"/>
<name>A0A9N9QBC0_9HELO</name>
<protein>
    <recommendedName>
        <fullName evidence="7">Ankyrin</fullName>
    </recommendedName>
</protein>
<evidence type="ECO:0000313" key="5">
    <source>
        <dbReference type="EMBL" id="CAG8981959.1"/>
    </source>
</evidence>
<feature type="region of interest" description="Disordered" evidence="4">
    <location>
        <begin position="434"/>
        <end position="489"/>
    </location>
</feature>
<sequence>MIRLLADAGADLNHRDSDGLYPIHVLACRSADCLRTLLEYRRKVDIEAKSSSGMTALLLAVSSNPVELENVKVLINAGANLDATNEMGHMALSWTYTSNYDKLVSLTLQQEDFDINLCARSYGNALHQACKNGKIDLVKMLVDHGSDINLLLRCNYGTPLQCVCLASDDSNYENIKDIMRYLIANGADVKAEGGLFGSVIDSAAMVASSDAIRLLLEHGAPLDIMDDMGRLPIHHASINYLDVFKILVKAGGDISVRDKLRRTTLHCAAQYGNAEVVEHLLERMGPEAVHYTDIDGWTPLCWVVRGLDRYYDSHEGSTDRLKVVRLLLEHNADVSAQGTIGKESFSVLKIARYSNADPKIFTLLRKGIGEEGATKYPRGDLRLLSRLFLSQYSFGQYEESYTIAKPAMILISVEKCYHHRDIIHPAAKYPNHEFEEIGPGYDPSPPQSRKGSILSLSSSSFSSGWGGGSEEDDANKVAAIDEERDSEDD</sequence>
<feature type="compositionally biased region" description="Low complexity" evidence="4">
    <location>
        <begin position="451"/>
        <end position="463"/>
    </location>
</feature>
<evidence type="ECO:0000256" key="4">
    <source>
        <dbReference type="SAM" id="MobiDB-lite"/>
    </source>
</evidence>
<feature type="repeat" description="ANK" evidence="3">
    <location>
        <begin position="52"/>
        <end position="86"/>
    </location>
</feature>
<dbReference type="PANTHER" id="PTHR24198:SF165">
    <property type="entry name" value="ANKYRIN REPEAT-CONTAINING PROTEIN-RELATED"/>
    <property type="match status" value="1"/>
</dbReference>
<dbReference type="OrthoDB" id="341259at2759"/>
<dbReference type="PROSITE" id="PS50088">
    <property type="entry name" value="ANK_REPEAT"/>
    <property type="match status" value="2"/>
</dbReference>
<accession>A0A9N9QBC0</accession>
<dbReference type="AlphaFoldDB" id="A0A9N9QBC0"/>
<evidence type="ECO:0000256" key="3">
    <source>
        <dbReference type="PROSITE-ProRule" id="PRU00023"/>
    </source>
</evidence>
<dbReference type="SUPFAM" id="SSF48403">
    <property type="entry name" value="Ankyrin repeat"/>
    <property type="match status" value="1"/>
</dbReference>
<dbReference type="InterPro" id="IPR002110">
    <property type="entry name" value="Ankyrin_rpt"/>
</dbReference>
<evidence type="ECO:0008006" key="7">
    <source>
        <dbReference type="Google" id="ProtNLM"/>
    </source>
</evidence>
<keyword evidence="6" id="KW-1185">Reference proteome</keyword>
<reference evidence="5" key="1">
    <citation type="submission" date="2021-07" db="EMBL/GenBank/DDBJ databases">
        <authorList>
            <person name="Durling M."/>
        </authorList>
    </citation>
    <scope>NUCLEOTIDE SEQUENCE</scope>
</reference>
<keyword evidence="2 3" id="KW-0040">ANK repeat</keyword>
<feature type="compositionally biased region" description="Acidic residues" evidence="4">
    <location>
        <begin position="480"/>
        <end position="489"/>
    </location>
</feature>
<evidence type="ECO:0000313" key="6">
    <source>
        <dbReference type="Proteomes" id="UP000701801"/>
    </source>
</evidence>
<dbReference type="Gene3D" id="1.25.40.20">
    <property type="entry name" value="Ankyrin repeat-containing domain"/>
    <property type="match status" value="4"/>
</dbReference>
<dbReference type="PRINTS" id="PR01415">
    <property type="entry name" value="ANKYRIN"/>
</dbReference>
<comment type="caution">
    <text evidence="5">The sequence shown here is derived from an EMBL/GenBank/DDBJ whole genome shotgun (WGS) entry which is preliminary data.</text>
</comment>
<evidence type="ECO:0000256" key="2">
    <source>
        <dbReference type="ARBA" id="ARBA00023043"/>
    </source>
</evidence>
<feature type="repeat" description="ANK" evidence="3">
    <location>
        <begin position="121"/>
        <end position="153"/>
    </location>
</feature>
<keyword evidence="1" id="KW-0677">Repeat</keyword>
<evidence type="ECO:0000256" key="1">
    <source>
        <dbReference type="ARBA" id="ARBA00022737"/>
    </source>
</evidence>
<dbReference type="PANTHER" id="PTHR24198">
    <property type="entry name" value="ANKYRIN REPEAT AND PROTEIN KINASE DOMAIN-CONTAINING PROTEIN"/>
    <property type="match status" value="1"/>
</dbReference>
<dbReference type="Pfam" id="PF12796">
    <property type="entry name" value="Ank_2"/>
    <property type="match status" value="3"/>
</dbReference>
<dbReference type="InterPro" id="IPR036770">
    <property type="entry name" value="Ankyrin_rpt-contain_sf"/>
</dbReference>
<dbReference type="PROSITE" id="PS50297">
    <property type="entry name" value="ANK_REP_REGION"/>
    <property type="match status" value="2"/>
</dbReference>
<gene>
    <name evidence="5" type="ORF">HYALB_00004821</name>
</gene>
<dbReference type="Proteomes" id="UP000701801">
    <property type="component" value="Unassembled WGS sequence"/>
</dbReference>